<feature type="compositionally biased region" description="Gly residues" evidence="6">
    <location>
        <begin position="379"/>
        <end position="394"/>
    </location>
</feature>
<dbReference type="PANTHER" id="PTHR44329:SF214">
    <property type="entry name" value="PROTEIN KINASE DOMAIN-CONTAINING PROTEIN"/>
    <property type="match status" value="1"/>
</dbReference>
<organism evidence="9 10">
    <name type="scientific">Edaphochlamys debaryana</name>
    <dbReference type="NCBI Taxonomy" id="47281"/>
    <lineage>
        <taxon>Eukaryota</taxon>
        <taxon>Viridiplantae</taxon>
        <taxon>Chlorophyta</taxon>
        <taxon>core chlorophytes</taxon>
        <taxon>Chlorophyceae</taxon>
        <taxon>CS clade</taxon>
        <taxon>Chlamydomonadales</taxon>
        <taxon>Chlamydomonadales incertae sedis</taxon>
        <taxon>Edaphochlamys</taxon>
    </lineage>
</organism>
<evidence type="ECO:0000313" key="10">
    <source>
        <dbReference type="Proteomes" id="UP000612055"/>
    </source>
</evidence>
<comment type="caution">
    <text evidence="9">The sequence shown here is derived from an EMBL/GenBank/DDBJ whole genome shotgun (WGS) entry which is preliminary data.</text>
</comment>
<dbReference type="PROSITE" id="PS00107">
    <property type="entry name" value="PROTEIN_KINASE_ATP"/>
    <property type="match status" value="1"/>
</dbReference>
<dbReference type="PROSITE" id="PS00108">
    <property type="entry name" value="PROTEIN_KINASE_ST"/>
    <property type="match status" value="1"/>
</dbReference>
<feature type="compositionally biased region" description="Low complexity" evidence="6">
    <location>
        <begin position="217"/>
        <end position="234"/>
    </location>
</feature>
<dbReference type="InterPro" id="IPR008271">
    <property type="entry name" value="Ser/Thr_kinase_AS"/>
</dbReference>
<evidence type="ECO:0000256" key="3">
    <source>
        <dbReference type="ARBA" id="ARBA00022777"/>
    </source>
</evidence>
<dbReference type="AlphaFoldDB" id="A0A836BNM1"/>
<keyword evidence="10" id="KW-1185">Reference proteome</keyword>
<feature type="region of interest" description="Disordered" evidence="6">
    <location>
        <begin position="373"/>
        <end position="397"/>
    </location>
</feature>
<evidence type="ECO:0000256" key="6">
    <source>
        <dbReference type="SAM" id="MobiDB-lite"/>
    </source>
</evidence>
<name>A0A836BNM1_9CHLO</name>
<dbReference type="InterPro" id="IPR051681">
    <property type="entry name" value="Ser/Thr_Kinases-Pseudokinases"/>
</dbReference>
<reference evidence="9" key="1">
    <citation type="journal article" date="2020" name="bioRxiv">
        <title>Comparative genomics of Chlamydomonas.</title>
        <authorList>
            <person name="Craig R.J."/>
            <person name="Hasan A.R."/>
            <person name="Ness R.W."/>
            <person name="Keightley P.D."/>
        </authorList>
    </citation>
    <scope>NUCLEOTIDE SEQUENCE</scope>
    <source>
        <strain evidence="9">CCAP 11/70</strain>
    </source>
</reference>
<dbReference type="InterPro" id="IPR000719">
    <property type="entry name" value="Prot_kinase_dom"/>
</dbReference>
<evidence type="ECO:0000256" key="7">
    <source>
        <dbReference type="SAM" id="Phobius"/>
    </source>
</evidence>
<evidence type="ECO:0000313" key="9">
    <source>
        <dbReference type="EMBL" id="KAG2483416.1"/>
    </source>
</evidence>
<feature type="region of interest" description="Disordered" evidence="6">
    <location>
        <begin position="1"/>
        <end position="30"/>
    </location>
</feature>
<proteinExistence type="predicted"/>
<feature type="region of interest" description="Disordered" evidence="6">
    <location>
        <begin position="94"/>
        <end position="149"/>
    </location>
</feature>
<keyword evidence="3" id="KW-0418">Kinase</keyword>
<sequence length="776" mass="77506">MNPDAAHSPLPAPPIAYAAEQGGDSGGDSDSAVVPAVVGGALGGVALIALVGITAWLVARRRRHRHSLSTGEAKEAAAAAAKDVEACRTPSLVALADPPSLPTSSDQTGVRSSALPLAPAPALGPGPAPAAPEPAPVSDPVVSPRSVSAKSLQHKPSSLAAFLGLGRPFSSQASARVPTLSAAGSRSRCSTAETALVSAAGDKASVTRTTKSDHCTAQGSAANESAAAADAAVSNGRLLQEQERGSTRSGGSEPTASAPLPPWSLDTAEEAVPVTALTPFVPGLVFGVTVQRPGQGDANASASAGGGGGIGGGGLILKGCAPGVVGFKPALGGASPGVAAAAAAAGSWTPTNTLQGLLAATAAEGGASAEAPTAAGAAGASGGAGARGDAGGGRPATSSHLLPSLDVAGALADMMQRVPPSQAFTDGGLATVGEGGGGGAGVALTTASGGLTQTEAPQCVELTRVALGKGAYGKVVEGMYGGRKVAVKLIAHPLLPLLAPEGGGGSSGLQPEGWQLKAFEQEVEVLGRCCHPNIVSLLAANLKPPRICLVLERMDTSLDRLLSKHRHAGTLLPMPAVMAIAIDVAKGLAFLHPTITHRDLKPGNILINQPDSDAPTAKLTDFGLSRLRSTVAPTQNPEVGTPAFMAPEVFDVQNYVITDKADMYAFGVILWQMLSGAVPWQGLDMMNIARAVTLGKARLPIWGVLEGPGSLAGGGRCDLRLKAVIQGCWEQDPQRRPAAAEVLKDLQLAREELSSGAAEPVALSGYSGWEAGEPDL</sequence>
<evidence type="ECO:0000259" key="8">
    <source>
        <dbReference type="PROSITE" id="PS50011"/>
    </source>
</evidence>
<keyword evidence="7" id="KW-0812">Transmembrane</keyword>
<dbReference type="GO" id="GO:0004674">
    <property type="term" value="F:protein serine/threonine kinase activity"/>
    <property type="evidence" value="ECO:0007669"/>
    <property type="project" value="TreeGrafter"/>
</dbReference>
<accession>A0A836BNM1</accession>
<keyword evidence="7" id="KW-1133">Transmembrane helix</keyword>
<dbReference type="GO" id="GO:0005524">
    <property type="term" value="F:ATP binding"/>
    <property type="evidence" value="ECO:0007669"/>
    <property type="project" value="UniProtKB-UniRule"/>
</dbReference>
<dbReference type="OrthoDB" id="536504at2759"/>
<dbReference type="SUPFAM" id="SSF56112">
    <property type="entry name" value="Protein kinase-like (PK-like)"/>
    <property type="match status" value="1"/>
</dbReference>
<evidence type="ECO:0000256" key="5">
    <source>
        <dbReference type="PROSITE-ProRule" id="PRU10141"/>
    </source>
</evidence>
<dbReference type="Gene3D" id="3.30.200.20">
    <property type="entry name" value="Phosphorylase Kinase, domain 1"/>
    <property type="match status" value="1"/>
</dbReference>
<evidence type="ECO:0000256" key="1">
    <source>
        <dbReference type="ARBA" id="ARBA00022679"/>
    </source>
</evidence>
<keyword evidence="1" id="KW-0808">Transferase</keyword>
<dbReference type="Proteomes" id="UP000612055">
    <property type="component" value="Unassembled WGS sequence"/>
</dbReference>
<dbReference type="PANTHER" id="PTHR44329">
    <property type="entry name" value="SERINE/THREONINE-PROTEIN KINASE TNNI3K-RELATED"/>
    <property type="match status" value="1"/>
</dbReference>
<feature type="region of interest" description="Disordered" evidence="6">
    <location>
        <begin position="198"/>
        <end position="263"/>
    </location>
</feature>
<dbReference type="EMBL" id="JAEHOE010000177">
    <property type="protein sequence ID" value="KAG2483416.1"/>
    <property type="molecule type" value="Genomic_DNA"/>
</dbReference>
<keyword evidence="7" id="KW-0472">Membrane</keyword>
<feature type="transmembrane region" description="Helical" evidence="7">
    <location>
        <begin position="32"/>
        <end position="59"/>
    </location>
</feature>
<gene>
    <name evidence="9" type="ORF">HYH03_017723</name>
</gene>
<evidence type="ECO:0000256" key="4">
    <source>
        <dbReference type="ARBA" id="ARBA00022840"/>
    </source>
</evidence>
<dbReference type="SMART" id="SM00220">
    <property type="entry name" value="S_TKc"/>
    <property type="match status" value="1"/>
</dbReference>
<dbReference type="InterPro" id="IPR017441">
    <property type="entry name" value="Protein_kinase_ATP_BS"/>
</dbReference>
<dbReference type="PROSITE" id="PS50011">
    <property type="entry name" value="PROTEIN_KINASE_DOM"/>
    <property type="match status" value="1"/>
</dbReference>
<keyword evidence="4 5" id="KW-0067">ATP-binding</keyword>
<protein>
    <recommendedName>
        <fullName evidence="8">Protein kinase domain-containing protein</fullName>
    </recommendedName>
</protein>
<feature type="binding site" evidence="5">
    <location>
        <position position="488"/>
    </location>
    <ligand>
        <name>ATP</name>
        <dbReference type="ChEBI" id="CHEBI:30616"/>
    </ligand>
</feature>
<feature type="domain" description="Protein kinase" evidence="8">
    <location>
        <begin position="461"/>
        <end position="748"/>
    </location>
</feature>
<dbReference type="InterPro" id="IPR011009">
    <property type="entry name" value="Kinase-like_dom_sf"/>
</dbReference>
<keyword evidence="2 5" id="KW-0547">Nucleotide-binding</keyword>
<evidence type="ECO:0000256" key="2">
    <source>
        <dbReference type="ARBA" id="ARBA00022741"/>
    </source>
</evidence>
<feature type="compositionally biased region" description="Pro residues" evidence="6">
    <location>
        <begin position="118"/>
        <end position="137"/>
    </location>
</feature>
<feature type="compositionally biased region" description="Low complexity" evidence="6">
    <location>
        <begin position="138"/>
        <end position="149"/>
    </location>
</feature>
<dbReference type="Pfam" id="PF00069">
    <property type="entry name" value="Pkinase"/>
    <property type="match status" value="1"/>
</dbReference>
<dbReference type="Gene3D" id="1.10.510.10">
    <property type="entry name" value="Transferase(Phosphotransferase) domain 1"/>
    <property type="match status" value="1"/>
</dbReference>